<evidence type="ECO:0000313" key="3">
    <source>
        <dbReference type="Proteomes" id="UP000594261"/>
    </source>
</evidence>
<dbReference type="InterPro" id="IPR008581">
    <property type="entry name" value="DUF863_pln"/>
</dbReference>
<sequence length="711" mass="79363">MCSFSNLGEDIMLMQADFDLNSAQIYTESLKEFLKKTMLDQEVMFRKQVEELHRLYTIQKTQMENLSWKEFDRYNSRKASTQSTLIPSTNLGRHEPFAKEKKISSIPMEDSTQARSHVLFEGHQGMYSKLWQKPLDLQLSADQYISHVDPELKLSLSTGEDSWRKRSAKRIWFSKNVHSSTHDIIDLEESSEGISNEDEKHAPSLSFAALTNNFGGKHESDSVLSDLVISSCVKKDLAYEIADSHPLLDDSECCQEKNSFKKGFKNCHVGVLSTNPSTKMQLPTSFKAANVDLNKVQLDDSSSYSNDLVVAHPSTASSPHVFIERVGRVQDTCVSMSRRKENNNCSNETSDMFHQDDAVNSPLIDFNSKSKRTEIWARTSKFDGVGGSEVGLSGVEAISRAPPGLHGDLGSNSSDPKNENFRFMSELSSDILGDSHYTCLANGQINFDKSKVENIILSGSEQSQVTVQDGCGNMSPASCKSHCNVENDSSSIKTMQSGIEKGSSNLSTFDQFSGTDVVCQVAETLSGNQDQGSSDSSESKHGCLNKKGESSEPDVLIRMAAESLVHFSLEISSGNQDCCTRAGLSEMRNEEKEQPQYSSDSFELITLNLKECSADDYSVSSKPFEVNDMETKDFSCRLRRGRRLKDFQKDILPGLASLSRHEIREDINILEAVLRSREYRKIRARMGDGQSSCAPVRSRRSRINYNGRKKL</sequence>
<proteinExistence type="predicted"/>
<dbReference type="AlphaFoldDB" id="A0A7N2N1S9"/>
<dbReference type="PANTHER" id="PTHR33167">
    <property type="entry name" value="TRANSCRIPTION FACTOR, PUTATIVE (DUF863)-RELATED"/>
    <property type="match status" value="1"/>
</dbReference>
<feature type="region of interest" description="Disordered" evidence="1">
    <location>
        <begin position="689"/>
        <end position="711"/>
    </location>
</feature>
<reference evidence="2" key="2">
    <citation type="submission" date="2021-01" db="UniProtKB">
        <authorList>
            <consortium name="EnsemblPlants"/>
        </authorList>
    </citation>
    <scope>IDENTIFICATION</scope>
</reference>
<dbReference type="OMA" id="DQDGHGN"/>
<accession>A0A7N2N1S9</accession>
<feature type="compositionally biased region" description="Basic and acidic residues" evidence="1">
    <location>
        <begin position="537"/>
        <end position="549"/>
    </location>
</feature>
<dbReference type="OrthoDB" id="786875at2759"/>
<dbReference type="PANTHER" id="PTHR33167:SF29">
    <property type="entry name" value="T28K15.14 PROTEIN"/>
    <property type="match status" value="1"/>
</dbReference>
<dbReference type="Gramene" id="QL12p013187:mrna">
    <property type="protein sequence ID" value="QL12p013187:mrna"/>
    <property type="gene ID" value="QL12p013187"/>
</dbReference>
<evidence type="ECO:0000313" key="2">
    <source>
        <dbReference type="EnsemblPlants" id="QL12p013187:mrna"/>
    </source>
</evidence>
<organism evidence="2 3">
    <name type="scientific">Quercus lobata</name>
    <name type="common">Valley oak</name>
    <dbReference type="NCBI Taxonomy" id="97700"/>
    <lineage>
        <taxon>Eukaryota</taxon>
        <taxon>Viridiplantae</taxon>
        <taxon>Streptophyta</taxon>
        <taxon>Embryophyta</taxon>
        <taxon>Tracheophyta</taxon>
        <taxon>Spermatophyta</taxon>
        <taxon>Magnoliopsida</taxon>
        <taxon>eudicotyledons</taxon>
        <taxon>Gunneridae</taxon>
        <taxon>Pentapetalae</taxon>
        <taxon>rosids</taxon>
        <taxon>fabids</taxon>
        <taxon>Fagales</taxon>
        <taxon>Fagaceae</taxon>
        <taxon>Quercus</taxon>
    </lineage>
</organism>
<feature type="region of interest" description="Disordered" evidence="1">
    <location>
        <begin position="526"/>
        <end position="549"/>
    </location>
</feature>
<dbReference type="GeneID" id="115971374"/>
<dbReference type="EnsemblPlants" id="QL12p013187:mrna">
    <property type="protein sequence ID" value="QL12p013187:mrna"/>
    <property type="gene ID" value="QL12p013187"/>
</dbReference>
<keyword evidence="3" id="KW-1185">Reference proteome</keyword>
<gene>
    <name evidence="2" type="primary">LOC115971374</name>
</gene>
<dbReference type="Proteomes" id="UP000594261">
    <property type="component" value="Chromosome 12"/>
</dbReference>
<dbReference type="RefSeq" id="XP_030947114.1">
    <property type="nucleotide sequence ID" value="XM_031091254.1"/>
</dbReference>
<protein>
    <submittedName>
        <fullName evidence="2">Uncharacterized protein</fullName>
    </submittedName>
</protein>
<name>A0A7N2N1S9_QUELO</name>
<dbReference type="InParanoid" id="A0A7N2N1S9"/>
<dbReference type="KEGG" id="qlo:115971374"/>
<dbReference type="EMBL" id="LRBV02000012">
    <property type="status" value="NOT_ANNOTATED_CDS"/>
    <property type="molecule type" value="Genomic_DNA"/>
</dbReference>
<dbReference type="Pfam" id="PF05904">
    <property type="entry name" value="DUF863"/>
    <property type="match status" value="1"/>
</dbReference>
<evidence type="ECO:0000256" key="1">
    <source>
        <dbReference type="SAM" id="MobiDB-lite"/>
    </source>
</evidence>
<feature type="compositionally biased region" description="Low complexity" evidence="1">
    <location>
        <begin position="526"/>
        <end position="536"/>
    </location>
</feature>
<feature type="compositionally biased region" description="Basic residues" evidence="1">
    <location>
        <begin position="697"/>
        <end position="711"/>
    </location>
</feature>
<reference evidence="2 3" key="1">
    <citation type="journal article" date="2016" name="G3 (Bethesda)">
        <title>First Draft Assembly and Annotation of the Genome of a California Endemic Oak Quercus lobata Nee (Fagaceae).</title>
        <authorList>
            <person name="Sork V.L."/>
            <person name="Fitz-Gibbon S.T."/>
            <person name="Puiu D."/>
            <person name="Crepeau M."/>
            <person name="Gugger P.F."/>
            <person name="Sherman R."/>
            <person name="Stevens K."/>
            <person name="Langley C.H."/>
            <person name="Pellegrini M."/>
            <person name="Salzberg S.L."/>
        </authorList>
    </citation>
    <scope>NUCLEOTIDE SEQUENCE [LARGE SCALE GENOMIC DNA]</scope>
    <source>
        <strain evidence="2 3">cv. SW786</strain>
    </source>
</reference>